<dbReference type="EMBL" id="JAYMYQ010000011">
    <property type="protein sequence ID" value="KAK7306066.1"/>
    <property type="molecule type" value="Genomic_DNA"/>
</dbReference>
<sequence length="241" mass="26555">MLHSTWSAHRSTLPGCPAQDSFRAGEYSLLVTMGSLDQHLPRELSKKGMMAKKGAAARTRWRWGDFGVWGYVGRGVADGEMVRRCCRACSQAVREGSRCCWLDGLGEGKRDGSENSIVKEVREGCARVRGGVKRLLGESANTEFQDWGIRLGIAKVYKGIKAPDNFMEFRILCIYWSYGHLGAIKGYSTVRGHFEWLEVTTSLKSPVPVNVSSPLSSVEAQINSNTRASVSSVAKTNPSIY</sequence>
<dbReference type="AlphaFoldDB" id="A0AAN9PPY5"/>
<reference evidence="1 2" key="1">
    <citation type="submission" date="2024-01" db="EMBL/GenBank/DDBJ databases">
        <title>The genomes of 5 underutilized Papilionoideae crops provide insights into root nodulation and disease resistanc.</title>
        <authorList>
            <person name="Jiang F."/>
        </authorList>
    </citation>
    <scope>NUCLEOTIDE SEQUENCE [LARGE SCALE GENOMIC DNA]</scope>
    <source>
        <strain evidence="1">LVBAO_FW01</strain>
        <tissue evidence="1">Leaves</tissue>
    </source>
</reference>
<protein>
    <submittedName>
        <fullName evidence="1">Uncharacterized protein</fullName>
    </submittedName>
</protein>
<name>A0AAN9PPY5_CANGL</name>
<dbReference type="Proteomes" id="UP001367508">
    <property type="component" value="Unassembled WGS sequence"/>
</dbReference>
<proteinExistence type="predicted"/>
<keyword evidence="2" id="KW-1185">Reference proteome</keyword>
<evidence type="ECO:0000313" key="1">
    <source>
        <dbReference type="EMBL" id="KAK7306066.1"/>
    </source>
</evidence>
<accession>A0AAN9PPY5</accession>
<evidence type="ECO:0000313" key="2">
    <source>
        <dbReference type="Proteomes" id="UP001367508"/>
    </source>
</evidence>
<organism evidence="1 2">
    <name type="scientific">Canavalia gladiata</name>
    <name type="common">Sword bean</name>
    <name type="synonym">Dolichos gladiatus</name>
    <dbReference type="NCBI Taxonomy" id="3824"/>
    <lineage>
        <taxon>Eukaryota</taxon>
        <taxon>Viridiplantae</taxon>
        <taxon>Streptophyta</taxon>
        <taxon>Embryophyta</taxon>
        <taxon>Tracheophyta</taxon>
        <taxon>Spermatophyta</taxon>
        <taxon>Magnoliopsida</taxon>
        <taxon>eudicotyledons</taxon>
        <taxon>Gunneridae</taxon>
        <taxon>Pentapetalae</taxon>
        <taxon>rosids</taxon>
        <taxon>fabids</taxon>
        <taxon>Fabales</taxon>
        <taxon>Fabaceae</taxon>
        <taxon>Papilionoideae</taxon>
        <taxon>50 kb inversion clade</taxon>
        <taxon>NPAAA clade</taxon>
        <taxon>indigoferoid/millettioid clade</taxon>
        <taxon>Phaseoleae</taxon>
        <taxon>Canavalia</taxon>
    </lineage>
</organism>
<comment type="caution">
    <text evidence="1">The sequence shown here is derived from an EMBL/GenBank/DDBJ whole genome shotgun (WGS) entry which is preliminary data.</text>
</comment>
<gene>
    <name evidence="1" type="ORF">VNO77_43985</name>
</gene>